<evidence type="ECO:0000313" key="2">
    <source>
        <dbReference type="EMBL" id="CCJ34340.1"/>
    </source>
</evidence>
<evidence type="ECO:0000313" key="3">
    <source>
        <dbReference type="Proteomes" id="UP000007652"/>
    </source>
</evidence>
<keyword evidence="1" id="KW-0472">Membrane</keyword>
<gene>
    <name evidence="2" type="ORF">CAAU_2256</name>
</gene>
<organism evidence="2 3">
    <name type="scientific">Caloramator australicus RC3</name>
    <dbReference type="NCBI Taxonomy" id="857293"/>
    <lineage>
        <taxon>Bacteria</taxon>
        <taxon>Bacillati</taxon>
        <taxon>Bacillota</taxon>
        <taxon>Clostridia</taxon>
        <taxon>Eubacteriales</taxon>
        <taxon>Clostridiaceae</taxon>
        <taxon>Caloramator</taxon>
    </lineage>
</organism>
<feature type="transmembrane region" description="Helical" evidence="1">
    <location>
        <begin position="159"/>
        <end position="181"/>
    </location>
</feature>
<accession>I7K9M3</accession>
<reference evidence="2 3" key="1">
    <citation type="journal article" date="2011" name="J. Bacteriol.">
        <title>Draft genome sequence of Caloramator australicus strain RC3T, a thermoanaerobe from the Great Artesian Basin of Australia.</title>
        <authorList>
            <person name="Ogg C.D."/>
            <person name="Patel B.K.C."/>
        </authorList>
    </citation>
    <scope>NUCLEOTIDE SEQUENCE [LARGE SCALE GENOMIC DNA]</scope>
    <source>
        <strain evidence="2 3">RC3</strain>
    </source>
</reference>
<proteinExistence type="predicted"/>
<keyword evidence="1" id="KW-0812">Transmembrane</keyword>
<comment type="caution">
    <text evidence="2">The sequence shown here is derived from an EMBL/GenBank/DDBJ whole genome shotgun (WGS) entry which is preliminary data.</text>
</comment>
<keyword evidence="1" id="KW-1133">Transmembrane helix</keyword>
<sequence>MLHFWLKSRFAIFTATLFISTRGFDIILEYKYDNIRIMPMANRTKYTYILLITSIASLIGCNDVAQIISSLLSKLYMLTMPIIGSLLSVKKKVVILLSFLINLICERLIPFITSKSNLFFNTLSLPSNLKILGIRFSLKTIILEFDFSSTSKRTLSTSEIVLASLYLFTNSINVFSVSFIFCEI</sequence>
<feature type="transmembrane region" description="Helical" evidence="1">
    <location>
        <begin position="47"/>
        <end position="72"/>
    </location>
</feature>
<name>I7K9M3_9CLOT</name>
<dbReference type="EMBL" id="CAKP01000115">
    <property type="protein sequence ID" value="CCJ34340.1"/>
    <property type="molecule type" value="Genomic_DNA"/>
</dbReference>
<evidence type="ECO:0000256" key="1">
    <source>
        <dbReference type="SAM" id="Phobius"/>
    </source>
</evidence>
<feature type="transmembrane region" description="Helical" evidence="1">
    <location>
        <begin position="93"/>
        <end position="112"/>
    </location>
</feature>
<dbReference type="Proteomes" id="UP000007652">
    <property type="component" value="Unassembled WGS sequence"/>
</dbReference>
<keyword evidence="3" id="KW-1185">Reference proteome</keyword>
<dbReference type="AlphaFoldDB" id="I7K9M3"/>
<protein>
    <submittedName>
        <fullName evidence="2">Uncharacterized protein</fullName>
    </submittedName>
</protein>